<accession>A0A1Z5KC41</accession>
<evidence type="ECO:0000256" key="1">
    <source>
        <dbReference type="SAM" id="MobiDB-lite"/>
    </source>
</evidence>
<evidence type="ECO:0000313" key="2">
    <source>
        <dbReference type="EMBL" id="GAX23766.1"/>
    </source>
</evidence>
<proteinExistence type="predicted"/>
<feature type="region of interest" description="Disordered" evidence="1">
    <location>
        <begin position="1"/>
        <end position="30"/>
    </location>
</feature>
<reference evidence="2 3" key="1">
    <citation type="journal article" date="2015" name="Plant Cell">
        <title>Oil accumulation by the oleaginous diatom Fistulifera solaris as revealed by the genome and transcriptome.</title>
        <authorList>
            <person name="Tanaka T."/>
            <person name="Maeda Y."/>
            <person name="Veluchamy A."/>
            <person name="Tanaka M."/>
            <person name="Abida H."/>
            <person name="Marechal E."/>
            <person name="Bowler C."/>
            <person name="Muto M."/>
            <person name="Sunaga Y."/>
            <person name="Tanaka M."/>
            <person name="Yoshino T."/>
            <person name="Taniguchi T."/>
            <person name="Fukuda Y."/>
            <person name="Nemoto M."/>
            <person name="Matsumoto M."/>
            <person name="Wong P.S."/>
            <person name="Aburatani S."/>
            <person name="Fujibuchi W."/>
        </authorList>
    </citation>
    <scope>NUCLEOTIDE SEQUENCE [LARGE SCALE GENOMIC DNA]</scope>
    <source>
        <strain evidence="2 3">JPCC DA0580</strain>
    </source>
</reference>
<comment type="caution">
    <text evidence="2">The sequence shown here is derived from an EMBL/GenBank/DDBJ whole genome shotgun (WGS) entry which is preliminary data.</text>
</comment>
<sequence length="217" mass="24419">MLEKARLLREGLPEDKVGPPPTPSPWNVPDSPQAALGYRLYMDIGREPGTWMDPRWGASGKRIELTLDVNFMIDEAADPETVQDMVKDNLGGTRLPVMMLRTAENARLRGGFDKMKCKNGGYRIDVSSNPQKSNTLRFFVRADGTPQGEFGDIYIPPGNLYFSLPVFGDDASQLSRKEGIVTVRQMGWNTGWRREESRIVGVFRAVPINDARRLDKF</sequence>
<name>A0A1Z5KC41_FISSO</name>
<protein>
    <submittedName>
        <fullName evidence="2">Uncharacterized protein</fullName>
    </submittedName>
</protein>
<keyword evidence="3" id="KW-1185">Reference proteome</keyword>
<dbReference type="EMBL" id="BDSP01000203">
    <property type="protein sequence ID" value="GAX23766.1"/>
    <property type="molecule type" value="Genomic_DNA"/>
</dbReference>
<dbReference type="Proteomes" id="UP000198406">
    <property type="component" value="Unassembled WGS sequence"/>
</dbReference>
<dbReference type="OrthoDB" id="45740at2759"/>
<gene>
    <name evidence="2" type="ORF">FisN_12Hh344</name>
</gene>
<organism evidence="2 3">
    <name type="scientific">Fistulifera solaris</name>
    <name type="common">Oleaginous diatom</name>
    <dbReference type="NCBI Taxonomy" id="1519565"/>
    <lineage>
        <taxon>Eukaryota</taxon>
        <taxon>Sar</taxon>
        <taxon>Stramenopiles</taxon>
        <taxon>Ochrophyta</taxon>
        <taxon>Bacillariophyta</taxon>
        <taxon>Bacillariophyceae</taxon>
        <taxon>Bacillariophycidae</taxon>
        <taxon>Naviculales</taxon>
        <taxon>Naviculaceae</taxon>
        <taxon>Fistulifera</taxon>
    </lineage>
</organism>
<dbReference type="InParanoid" id="A0A1Z5KC41"/>
<feature type="compositionally biased region" description="Basic and acidic residues" evidence="1">
    <location>
        <begin position="1"/>
        <end position="17"/>
    </location>
</feature>
<dbReference type="AlphaFoldDB" id="A0A1Z5KC41"/>
<evidence type="ECO:0000313" key="3">
    <source>
        <dbReference type="Proteomes" id="UP000198406"/>
    </source>
</evidence>